<dbReference type="EMBL" id="SDWU01000019">
    <property type="protein sequence ID" value="RYB99434.1"/>
    <property type="molecule type" value="Genomic_DNA"/>
</dbReference>
<organism evidence="1 2">
    <name type="scientific">Nocardioides ganghwensis</name>
    <dbReference type="NCBI Taxonomy" id="252230"/>
    <lineage>
        <taxon>Bacteria</taxon>
        <taxon>Bacillati</taxon>
        <taxon>Actinomycetota</taxon>
        <taxon>Actinomycetes</taxon>
        <taxon>Propionibacteriales</taxon>
        <taxon>Nocardioidaceae</taxon>
        <taxon>Nocardioides</taxon>
    </lineage>
</organism>
<gene>
    <name evidence="1" type="ORF">EUA07_16550</name>
</gene>
<reference evidence="1 2" key="1">
    <citation type="submission" date="2019-01" db="EMBL/GenBank/DDBJ databases">
        <title>Novel species of Nocardioides.</title>
        <authorList>
            <person name="Liu Q."/>
            <person name="Xin Y.-H."/>
        </authorList>
    </citation>
    <scope>NUCLEOTIDE SEQUENCE [LARGE SCALE GENOMIC DNA]</scope>
    <source>
        <strain evidence="1 2">CGMCC 4.6875</strain>
    </source>
</reference>
<name>A0A4Q2S8S0_9ACTN</name>
<comment type="caution">
    <text evidence="1">The sequence shown here is derived from an EMBL/GenBank/DDBJ whole genome shotgun (WGS) entry which is preliminary data.</text>
</comment>
<keyword evidence="2" id="KW-1185">Reference proteome</keyword>
<protein>
    <submittedName>
        <fullName evidence="1">Uncharacterized protein</fullName>
    </submittedName>
</protein>
<evidence type="ECO:0000313" key="1">
    <source>
        <dbReference type="EMBL" id="RYB99434.1"/>
    </source>
</evidence>
<dbReference type="OrthoDB" id="5196826at2"/>
<accession>A0A4Q2S8S0</accession>
<sequence length="230" mass="25305">MPDDGPIDGLDDLLLALDCEDLDELGDYIEEHVVEVGEVGWNWYPSEDGLVGDIGNEYIGHVSLEVPMSTDLLAFHELIEELSQRLVHRLAAAELPTEEYSEEEWDQGSTARALAEFFDVDLGTFVSALGTDWRPVDGSRLVGENDYPLRWFGAGVPLRVLLGVGEDYATLAQPIETKSVSDGAETLDSEHATDVELRSPTTLDRLAETFPRFMAMAEESGQSGKEQGDD</sequence>
<dbReference type="Proteomes" id="UP000293291">
    <property type="component" value="Unassembled WGS sequence"/>
</dbReference>
<dbReference type="AlphaFoldDB" id="A0A4Q2S8S0"/>
<evidence type="ECO:0000313" key="2">
    <source>
        <dbReference type="Proteomes" id="UP000293291"/>
    </source>
</evidence>
<dbReference type="RefSeq" id="WP_129456282.1">
    <property type="nucleotide sequence ID" value="NZ_JACXYX010000018.1"/>
</dbReference>
<proteinExistence type="predicted"/>